<evidence type="ECO:0000256" key="1">
    <source>
        <dbReference type="ARBA" id="ARBA00004141"/>
    </source>
</evidence>
<evidence type="ECO:0000256" key="5">
    <source>
        <dbReference type="ARBA" id="ARBA00023136"/>
    </source>
</evidence>
<dbReference type="PANTHER" id="PTHR42893">
    <property type="entry name" value="PROTEIN DETOXIFICATION 44, CHLOROPLASTIC-RELATED"/>
    <property type="match status" value="1"/>
</dbReference>
<proteinExistence type="inferred from homology"/>
<keyword evidence="8" id="KW-1185">Reference proteome</keyword>
<reference evidence="7 8" key="1">
    <citation type="journal article" date="2018" name="Proc. Natl. Acad. Sci. U.S.A.">
        <title>Draft genome sequence of Camellia sinensis var. sinensis provides insights into the evolution of the tea genome and tea quality.</title>
        <authorList>
            <person name="Wei C."/>
            <person name="Yang H."/>
            <person name="Wang S."/>
            <person name="Zhao J."/>
            <person name="Liu C."/>
            <person name="Gao L."/>
            <person name="Xia E."/>
            <person name="Lu Y."/>
            <person name="Tai Y."/>
            <person name="She G."/>
            <person name="Sun J."/>
            <person name="Cao H."/>
            <person name="Tong W."/>
            <person name="Gao Q."/>
            <person name="Li Y."/>
            <person name="Deng W."/>
            <person name="Jiang X."/>
            <person name="Wang W."/>
            <person name="Chen Q."/>
            <person name="Zhang S."/>
            <person name="Li H."/>
            <person name="Wu J."/>
            <person name="Wang P."/>
            <person name="Li P."/>
            <person name="Shi C."/>
            <person name="Zheng F."/>
            <person name="Jian J."/>
            <person name="Huang B."/>
            <person name="Shan D."/>
            <person name="Shi M."/>
            <person name="Fang C."/>
            <person name="Yue Y."/>
            <person name="Li F."/>
            <person name="Li D."/>
            <person name="Wei S."/>
            <person name="Han B."/>
            <person name="Jiang C."/>
            <person name="Yin Y."/>
            <person name="Xia T."/>
            <person name="Zhang Z."/>
            <person name="Bennetzen J.L."/>
            <person name="Zhao S."/>
            <person name="Wan X."/>
        </authorList>
    </citation>
    <scope>NUCLEOTIDE SEQUENCE [LARGE SCALE GENOMIC DNA]</scope>
    <source>
        <strain evidence="8">cv. Shuchazao</strain>
        <tissue evidence="7">Leaf</tissue>
    </source>
</reference>
<keyword evidence="3 6" id="KW-0812">Transmembrane</keyword>
<dbReference type="EMBL" id="SDRB02013240">
    <property type="protein sequence ID" value="THF95537.1"/>
    <property type="molecule type" value="Genomic_DNA"/>
</dbReference>
<evidence type="ECO:0000256" key="3">
    <source>
        <dbReference type="ARBA" id="ARBA00022692"/>
    </source>
</evidence>
<evidence type="ECO:0000256" key="2">
    <source>
        <dbReference type="ARBA" id="ARBA00010199"/>
    </source>
</evidence>
<dbReference type="GO" id="GO:0016020">
    <property type="term" value="C:membrane"/>
    <property type="evidence" value="ECO:0007669"/>
    <property type="project" value="UniProtKB-SubCell"/>
</dbReference>
<dbReference type="PANTHER" id="PTHR42893:SF45">
    <property type="entry name" value="PROTEIN DETOXIFICATION 45, CHLOROPLASTIC"/>
    <property type="match status" value="1"/>
</dbReference>
<accession>A0A4S4D0J7</accession>
<comment type="caution">
    <text evidence="7">The sequence shown here is derived from an EMBL/GenBank/DDBJ whole genome shotgun (WGS) entry which is preliminary data.</text>
</comment>
<keyword evidence="4 6" id="KW-1133">Transmembrane helix</keyword>
<dbReference type="Proteomes" id="UP000306102">
    <property type="component" value="Unassembled WGS sequence"/>
</dbReference>
<comment type="subcellular location">
    <subcellularLocation>
        <location evidence="1">Membrane</location>
        <topology evidence="1">Multi-pass membrane protein</topology>
    </subcellularLocation>
</comment>
<evidence type="ECO:0000256" key="4">
    <source>
        <dbReference type="ARBA" id="ARBA00022989"/>
    </source>
</evidence>
<evidence type="ECO:0000313" key="8">
    <source>
        <dbReference type="Proteomes" id="UP000306102"/>
    </source>
</evidence>
<dbReference type="InterPro" id="IPR044644">
    <property type="entry name" value="DinF-like"/>
</dbReference>
<gene>
    <name evidence="7" type="ORF">TEA_017598</name>
</gene>
<feature type="transmembrane region" description="Helical" evidence="6">
    <location>
        <begin position="176"/>
        <end position="198"/>
    </location>
</feature>
<name>A0A4S4D0J7_CAMSN</name>
<comment type="similarity">
    <text evidence="2">Belongs to the multi antimicrobial extrusion (MATE) (TC 2.A.66.1) family.</text>
</comment>
<feature type="transmembrane region" description="Helical" evidence="6">
    <location>
        <begin position="256"/>
        <end position="285"/>
    </location>
</feature>
<keyword evidence="5 6" id="KW-0472">Membrane</keyword>
<protein>
    <submittedName>
        <fullName evidence="7">Uncharacterized protein</fullName>
    </submittedName>
</protein>
<organism evidence="7 8">
    <name type="scientific">Camellia sinensis var. sinensis</name>
    <name type="common">China tea</name>
    <dbReference type="NCBI Taxonomy" id="542762"/>
    <lineage>
        <taxon>Eukaryota</taxon>
        <taxon>Viridiplantae</taxon>
        <taxon>Streptophyta</taxon>
        <taxon>Embryophyta</taxon>
        <taxon>Tracheophyta</taxon>
        <taxon>Spermatophyta</taxon>
        <taxon>Magnoliopsida</taxon>
        <taxon>eudicotyledons</taxon>
        <taxon>Gunneridae</taxon>
        <taxon>Pentapetalae</taxon>
        <taxon>asterids</taxon>
        <taxon>Ericales</taxon>
        <taxon>Theaceae</taxon>
        <taxon>Camellia</taxon>
    </lineage>
</organism>
<dbReference type="GO" id="GO:0009507">
    <property type="term" value="C:chloroplast"/>
    <property type="evidence" value="ECO:0007669"/>
    <property type="project" value="TreeGrafter"/>
</dbReference>
<evidence type="ECO:0000313" key="7">
    <source>
        <dbReference type="EMBL" id="THF95537.1"/>
    </source>
</evidence>
<dbReference type="STRING" id="542762.A0A4S4D0J7"/>
<evidence type="ECO:0000256" key="6">
    <source>
        <dbReference type="SAM" id="Phobius"/>
    </source>
</evidence>
<dbReference type="AlphaFoldDB" id="A0A4S4D0J7"/>
<sequence length="296" mass="32077">MSERLKFKELYLPNEFGVPYFSTFSAIQPRGPPNFVALVDRKRLSHGGVFRHCSLATNHETMLFPSRLARQRKHNFSVVSNQLSSDCGVHSSSYVDESSTVEEHCLTSSIDVFTENPSCQPHVQNVKQELIMLSLPAIAGQAIEPLAQLMETAYIGRLGESMSTSGRRQNLKYKPCVISVGSVQLASAGVSMSIFNVISKLFNIPLLSVATSFVAEDISNIASRTSAAGEHCQRESGNGKPFAVINTHQQLSSVSMALVLAAAIGIFEALALSLGSGLFLSLLGISPASSRFVKFY</sequence>